<comment type="caution">
    <text evidence="2">The sequence shown here is derived from an EMBL/GenBank/DDBJ whole genome shotgun (WGS) entry which is preliminary data.</text>
</comment>
<evidence type="ECO:0000313" key="2">
    <source>
        <dbReference type="EMBL" id="CAI6334821.1"/>
    </source>
</evidence>
<sequence>MSVPAANRPGLASPASAFQGNDDPNEISDDDTDDSIIEPASDFYHQHLSAEAVAFLFSEVFSDAVKSAALNAARMFAVSESAVIEEFRRLLVIKVFVTDVDGSKISPTPLMDQLWHAAILDTKFYAQLQSVFGVMLHHNPSGAAEEQTSQRQKRLETMQVLYKNFFNDEAIDLTRLYCTLDASLLKICEILRRSNWSTNQMVHSLHFFTHAKVLC</sequence>
<protein>
    <submittedName>
        <fullName evidence="2">Uncharacterized protein</fullName>
    </submittedName>
</protein>
<feature type="region of interest" description="Disordered" evidence="1">
    <location>
        <begin position="1"/>
        <end position="32"/>
    </location>
</feature>
<proteinExistence type="predicted"/>
<name>A0A9W4XRG7_9PLEO</name>
<dbReference type="OrthoDB" id="3553348at2759"/>
<evidence type="ECO:0000313" key="3">
    <source>
        <dbReference type="Proteomes" id="UP001152607"/>
    </source>
</evidence>
<evidence type="ECO:0000256" key="1">
    <source>
        <dbReference type="SAM" id="MobiDB-lite"/>
    </source>
</evidence>
<reference evidence="2" key="1">
    <citation type="submission" date="2023-01" db="EMBL/GenBank/DDBJ databases">
        <authorList>
            <person name="Van Ghelder C."/>
            <person name="Rancurel C."/>
        </authorList>
    </citation>
    <scope>NUCLEOTIDE SEQUENCE</scope>
    <source>
        <strain evidence="2">CNCM I-4278</strain>
    </source>
</reference>
<dbReference type="AlphaFoldDB" id="A0A9W4XRG7"/>
<gene>
    <name evidence="2" type="ORF">PDIGIT_LOCUS7890</name>
</gene>
<feature type="compositionally biased region" description="Acidic residues" evidence="1">
    <location>
        <begin position="23"/>
        <end position="32"/>
    </location>
</feature>
<organism evidence="2 3">
    <name type="scientific">Periconia digitata</name>
    <dbReference type="NCBI Taxonomy" id="1303443"/>
    <lineage>
        <taxon>Eukaryota</taxon>
        <taxon>Fungi</taxon>
        <taxon>Dikarya</taxon>
        <taxon>Ascomycota</taxon>
        <taxon>Pezizomycotina</taxon>
        <taxon>Dothideomycetes</taxon>
        <taxon>Pleosporomycetidae</taxon>
        <taxon>Pleosporales</taxon>
        <taxon>Massarineae</taxon>
        <taxon>Periconiaceae</taxon>
        <taxon>Periconia</taxon>
    </lineage>
</organism>
<keyword evidence="3" id="KW-1185">Reference proteome</keyword>
<dbReference type="EMBL" id="CAOQHR010000005">
    <property type="protein sequence ID" value="CAI6334821.1"/>
    <property type="molecule type" value="Genomic_DNA"/>
</dbReference>
<dbReference type="Proteomes" id="UP001152607">
    <property type="component" value="Unassembled WGS sequence"/>
</dbReference>
<accession>A0A9W4XRG7</accession>